<evidence type="ECO:0000256" key="1">
    <source>
        <dbReference type="SAM" id="Phobius"/>
    </source>
</evidence>
<dbReference type="PANTHER" id="PTHR11328">
    <property type="entry name" value="MAJOR FACILITATOR SUPERFAMILY DOMAIN-CONTAINING PROTEIN"/>
    <property type="match status" value="1"/>
</dbReference>
<dbReference type="GO" id="GO:0005886">
    <property type="term" value="C:plasma membrane"/>
    <property type="evidence" value="ECO:0007669"/>
    <property type="project" value="TreeGrafter"/>
</dbReference>
<dbReference type="Proteomes" id="UP000474104">
    <property type="component" value="Unassembled WGS sequence"/>
</dbReference>
<dbReference type="PANTHER" id="PTHR11328:SF24">
    <property type="entry name" value="MAJOR FACILITATOR SUPERFAMILY (MFS) PROFILE DOMAIN-CONTAINING PROTEIN"/>
    <property type="match status" value="1"/>
</dbReference>
<organism evidence="2 3">
    <name type="scientific">Schaedlerella arabinosiphila</name>
    <dbReference type="NCBI Taxonomy" id="2044587"/>
    <lineage>
        <taxon>Bacteria</taxon>
        <taxon>Bacillati</taxon>
        <taxon>Bacillota</taxon>
        <taxon>Clostridia</taxon>
        <taxon>Lachnospirales</taxon>
        <taxon>Lachnospiraceae</taxon>
        <taxon>Schaedlerella</taxon>
    </lineage>
</organism>
<sequence>MRFGGFRTMASNIGGFIVTGATLWLVAKIGMGNEQKGFSGAAVVFGLFAIACLFFCFSSTKERIKPINEKVYVKDGLRVAVKNKYWILVICMAFFSHLTAIMQAQSTMYYTKYYLENPGLAAGLLSLPKIVAIPTGILVPVVANKIGAKNCVLASSVLRSLATIGLYLAGDNVAGLYIMRTLNAVGTSGTMCLIYVLCAETIDYTEWITGERPNGIMTSITGFMIKMGMTMAGLLSSFTLSLGGYVNNAEQSAGALQAITANYIWMPTVFPVIIVILILFYDLDGEKRNKIQEELRQRRQEKAAKKEAEAK</sequence>
<feature type="transmembrane region" description="Helical" evidence="1">
    <location>
        <begin position="85"/>
        <end position="104"/>
    </location>
</feature>
<dbReference type="Gene3D" id="1.20.1250.20">
    <property type="entry name" value="MFS general substrate transporter like domains"/>
    <property type="match status" value="1"/>
</dbReference>
<feature type="transmembrane region" description="Helical" evidence="1">
    <location>
        <begin position="37"/>
        <end position="57"/>
    </location>
</feature>
<protein>
    <submittedName>
        <fullName evidence="2">MFS transporter</fullName>
    </submittedName>
</protein>
<dbReference type="InterPro" id="IPR039672">
    <property type="entry name" value="MFS_2"/>
</dbReference>
<dbReference type="SUPFAM" id="SSF103473">
    <property type="entry name" value="MFS general substrate transporter"/>
    <property type="match status" value="1"/>
</dbReference>
<name>A0A9X5C9L4_9FIRM</name>
<feature type="transmembrane region" description="Helical" evidence="1">
    <location>
        <begin position="124"/>
        <end position="143"/>
    </location>
</feature>
<keyword evidence="1" id="KW-0812">Transmembrane</keyword>
<reference evidence="2 3" key="1">
    <citation type="submission" date="2019-07" db="EMBL/GenBank/DDBJ databases">
        <title>Draft genome sequences of 15 bacterial species constituting the stable defined intestinal microbiota of the GM15 gnotobiotic mouse model.</title>
        <authorList>
            <person name="Elie C."/>
            <person name="Mathieu A."/>
            <person name="Saliou A."/>
            <person name="Darnaud M."/>
            <person name="Leulier F."/>
            <person name="Tamellini A."/>
        </authorList>
    </citation>
    <scope>NUCLEOTIDE SEQUENCE [LARGE SCALE GENOMIC DNA]</scope>
    <source>
        <strain evidence="3">ASF 502</strain>
    </source>
</reference>
<dbReference type="Pfam" id="PF13347">
    <property type="entry name" value="MFS_2"/>
    <property type="match status" value="1"/>
</dbReference>
<evidence type="ECO:0000313" key="3">
    <source>
        <dbReference type="Proteomes" id="UP000474104"/>
    </source>
</evidence>
<dbReference type="AlphaFoldDB" id="A0A9X5C9L4"/>
<dbReference type="GO" id="GO:0008643">
    <property type="term" value="P:carbohydrate transport"/>
    <property type="evidence" value="ECO:0007669"/>
    <property type="project" value="InterPro"/>
</dbReference>
<dbReference type="InterPro" id="IPR036259">
    <property type="entry name" value="MFS_trans_sf"/>
</dbReference>
<keyword evidence="1" id="KW-0472">Membrane</keyword>
<comment type="caution">
    <text evidence="2">The sequence shown here is derived from an EMBL/GenBank/DDBJ whole genome shotgun (WGS) entry which is preliminary data.</text>
</comment>
<feature type="transmembrane region" description="Helical" evidence="1">
    <location>
        <begin position="263"/>
        <end position="281"/>
    </location>
</feature>
<feature type="transmembrane region" description="Helical" evidence="1">
    <location>
        <begin position="12"/>
        <end position="31"/>
    </location>
</feature>
<dbReference type="GO" id="GO:0015293">
    <property type="term" value="F:symporter activity"/>
    <property type="evidence" value="ECO:0007669"/>
    <property type="project" value="InterPro"/>
</dbReference>
<gene>
    <name evidence="2" type="ORF">FMM80_01320</name>
</gene>
<feature type="transmembrane region" description="Helical" evidence="1">
    <location>
        <begin position="223"/>
        <end position="243"/>
    </location>
</feature>
<proteinExistence type="predicted"/>
<evidence type="ECO:0000313" key="2">
    <source>
        <dbReference type="EMBL" id="NDO67446.1"/>
    </source>
</evidence>
<dbReference type="EMBL" id="VIRB01000023">
    <property type="protein sequence ID" value="NDO67446.1"/>
    <property type="molecule type" value="Genomic_DNA"/>
</dbReference>
<accession>A0A9X5C9L4</accession>
<keyword evidence="1" id="KW-1133">Transmembrane helix</keyword>